<reference evidence="1" key="1">
    <citation type="submission" date="2017-05" db="UniProtKB">
        <authorList>
            <consortium name="EnsemblMetazoa"/>
        </authorList>
    </citation>
    <scope>IDENTIFICATION</scope>
</reference>
<accession>A0A1X7SQH7</accession>
<dbReference type="EnsemblMetazoa" id="Aqu2.1.04371_001">
    <property type="protein sequence ID" value="Aqu2.1.04371_001"/>
    <property type="gene ID" value="Aqu2.1.04371"/>
</dbReference>
<organism evidence="1">
    <name type="scientific">Amphimedon queenslandica</name>
    <name type="common">Sponge</name>
    <dbReference type="NCBI Taxonomy" id="400682"/>
    <lineage>
        <taxon>Eukaryota</taxon>
        <taxon>Metazoa</taxon>
        <taxon>Porifera</taxon>
        <taxon>Demospongiae</taxon>
        <taxon>Heteroscleromorpha</taxon>
        <taxon>Haplosclerida</taxon>
        <taxon>Niphatidae</taxon>
        <taxon>Amphimedon</taxon>
    </lineage>
</organism>
<name>A0A1X7SQH7_AMPQE</name>
<dbReference type="InParanoid" id="A0A1X7SQH7"/>
<sequence>MNSVFLATLRRSIE</sequence>
<evidence type="ECO:0000313" key="1">
    <source>
        <dbReference type="EnsemblMetazoa" id="Aqu2.1.04371_001"/>
    </source>
</evidence>
<proteinExistence type="predicted"/>
<protein>
    <submittedName>
        <fullName evidence="1">Uncharacterized protein</fullName>
    </submittedName>
</protein>